<comment type="caution">
    <text evidence="2">The sequence shown here is derived from an EMBL/GenBank/DDBJ whole genome shotgun (WGS) entry which is preliminary data.</text>
</comment>
<feature type="domain" description="HTH-type transcriptional regulator Rgg C-terminal" evidence="1">
    <location>
        <begin position="113"/>
        <end position="266"/>
    </location>
</feature>
<dbReference type="PATRIC" id="fig|1423816.3.peg.710"/>
<name>A0A0R1ESI5_LACZE</name>
<dbReference type="Pfam" id="PF21259">
    <property type="entry name" value="Rgg_C"/>
    <property type="match status" value="1"/>
</dbReference>
<dbReference type="InterPro" id="IPR053163">
    <property type="entry name" value="HTH-type_regulator_Rgg"/>
</dbReference>
<dbReference type="AlphaFoldDB" id="A0A0R1ESI5"/>
<sequence>MLKLKEVTMMTDDTYDDAGELFRTIRNRRGLTIRQVHGNLHKTAVSHFENNGSDIRMTNLMTILKPTYTMPQEFFELIDHTNNRLRALSIKISNAYQQMDTATLTQLADRYANAKKDNPPRYLLKLVIKSFLSDLKHQQPVFSNEEEDYLQDYLLKAGPWFFFEYYVYSNVCFSLSKRVNDRLVQQMIRQYDTFHLSSYDELFFGAFYNLSTKYLQRGDYQEALSMLNLVNMDKLKANVLYMRHHIAFVRLATAILSNKGAKQAREELSLLLKGTKIIDPTLYAVNINWLESLHIDPESLDLERG</sequence>
<organism evidence="2 3">
    <name type="scientific">Lacticaseibacillus zeae DSM 20178 = KCTC 3804</name>
    <dbReference type="NCBI Taxonomy" id="1423816"/>
    <lineage>
        <taxon>Bacteria</taxon>
        <taxon>Bacillati</taxon>
        <taxon>Bacillota</taxon>
        <taxon>Bacilli</taxon>
        <taxon>Lactobacillales</taxon>
        <taxon>Lactobacillaceae</taxon>
        <taxon>Lacticaseibacillus</taxon>
    </lineage>
</organism>
<dbReference type="PANTHER" id="PTHR37038">
    <property type="entry name" value="TRANSCRIPTIONAL REGULATOR-RELATED"/>
    <property type="match status" value="1"/>
</dbReference>
<evidence type="ECO:0000259" key="1">
    <source>
        <dbReference type="Pfam" id="PF21259"/>
    </source>
</evidence>
<dbReference type="eggNOG" id="ENOG50316PQ">
    <property type="taxonomic scope" value="Bacteria"/>
</dbReference>
<protein>
    <submittedName>
        <fullName evidence="2">XRE family transcriptional regulator</fullName>
    </submittedName>
</protein>
<dbReference type="Gene3D" id="1.25.40.400">
    <property type="match status" value="1"/>
</dbReference>
<dbReference type="EMBL" id="AZCT01000012">
    <property type="protein sequence ID" value="KRK11918.1"/>
    <property type="molecule type" value="Genomic_DNA"/>
</dbReference>
<dbReference type="NCBIfam" id="TIGR01716">
    <property type="entry name" value="RGG_Cterm"/>
    <property type="match status" value="1"/>
</dbReference>
<dbReference type="InterPro" id="IPR010057">
    <property type="entry name" value="Transcription_activator_Rgg_C"/>
</dbReference>
<proteinExistence type="predicted"/>
<accession>A0A0R1ESI5</accession>
<dbReference type="Proteomes" id="UP000051984">
    <property type="component" value="Unassembled WGS sequence"/>
</dbReference>
<evidence type="ECO:0000313" key="3">
    <source>
        <dbReference type="Proteomes" id="UP000051984"/>
    </source>
</evidence>
<reference evidence="2 3" key="1">
    <citation type="journal article" date="2015" name="Genome Announc.">
        <title>Expanding the biotechnology potential of lactobacilli through comparative genomics of 213 strains and associated genera.</title>
        <authorList>
            <person name="Sun Z."/>
            <person name="Harris H.M."/>
            <person name="McCann A."/>
            <person name="Guo C."/>
            <person name="Argimon S."/>
            <person name="Zhang W."/>
            <person name="Yang X."/>
            <person name="Jeffery I.B."/>
            <person name="Cooney J.C."/>
            <person name="Kagawa T.F."/>
            <person name="Liu W."/>
            <person name="Song Y."/>
            <person name="Salvetti E."/>
            <person name="Wrobel A."/>
            <person name="Rasinkangas P."/>
            <person name="Parkhill J."/>
            <person name="Rea M.C."/>
            <person name="O'Sullivan O."/>
            <person name="Ritari J."/>
            <person name="Douillard F.P."/>
            <person name="Paul Ross R."/>
            <person name="Yang R."/>
            <person name="Briner A.E."/>
            <person name="Felis G.E."/>
            <person name="de Vos W.M."/>
            <person name="Barrangou R."/>
            <person name="Klaenhammer T.R."/>
            <person name="Caufield P.W."/>
            <person name="Cui Y."/>
            <person name="Zhang H."/>
            <person name="O'Toole P.W."/>
        </authorList>
    </citation>
    <scope>NUCLEOTIDE SEQUENCE [LARGE SCALE GENOMIC DNA]</scope>
    <source>
        <strain evidence="2 3">DSM 20178</strain>
    </source>
</reference>
<gene>
    <name evidence="2" type="ORF">FD51_GL000704</name>
</gene>
<evidence type="ECO:0000313" key="2">
    <source>
        <dbReference type="EMBL" id="KRK11918.1"/>
    </source>
</evidence>